<sequence>MQIGKIYEIERQAKELSIQDRLAMRQEYSQSILNALHERMLLQRQQLPDSSATAKAMDYSLKR</sequence>
<gene>
    <name evidence="2" type="ORF">SDC9_77963</name>
</gene>
<accession>A0A644YTV3</accession>
<evidence type="ECO:0000259" key="1">
    <source>
        <dbReference type="Pfam" id="PF03050"/>
    </source>
</evidence>
<reference evidence="2" key="1">
    <citation type="submission" date="2019-08" db="EMBL/GenBank/DDBJ databases">
        <authorList>
            <person name="Kucharzyk K."/>
            <person name="Murdoch R.W."/>
            <person name="Higgins S."/>
            <person name="Loffler F."/>
        </authorList>
    </citation>
    <scope>NUCLEOTIDE SEQUENCE</scope>
</reference>
<proteinExistence type="predicted"/>
<protein>
    <recommendedName>
        <fullName evidence="1">Transposase IS66 central domain-containing protein</fullName>
    </recommendedName>
</protein>
<organism evidence="2">
    <name type="scientific">bioreactor metagenome</name>
    <dbReference type="NCBI Taxonomy" id="1076179"/>
    <lineage>
        <taxon>unclassified sequences</taxon>
        <taxon>metagenomes</taxon>
        <taxon>ecological metagenomes</taxon>
    </lineage>
</organism>
<dbReference type="EMBL" id="VSSQ01006063">
    <property type="protein sequence ID" value="MPM31408.1"/>
    <property type="molecule type" value="Genomic_DNA"/>
</dbReference>
<dbReference type="Pfam" id="PF03050">
    <property type="entry name" value="DDE_Tnp_IS66"/>
    <property type="match status" value="1"/>
</dbReference>
<feature type="domain" description="Transposase IS66 central" evidence="1">
    <location>
        <begin position="2"/>
        <end position="63"/>
    </location>
</feature>
<name>A0A644YTV3_9ZZZZ</name>
<dbReference type="InterPro" id="IPR004291">
    <property type="entry name" value="Transposase_IS66_central"/>
</dbReference>
<comment type="caution">
    <text evidence="2">The sequence shown here is derived from an EMBL/GenBank/DDBJ whole genome shotgun (WGS) entry which is preliminary data.</text>
</comment>
<dbReference type="AlphaFoldDB" id="A0A644YTV3"/>
<evidence type="ECO:0000313" key="2">
    <source>
        <dbReference type="EMBL" id="MPM31408.1"/>
    </source>
</evidence>